<dbReference type="RefSeq" id="WP_099155873.1">
    <property type="nucleotide sequence ID" value="NZ_PDUD01000079.1"/>
</dbReference>
<evidence type="ECO:0000313" key="1">
    <source>
        <dbReference type="EMBL" id="PHN00722.1"/>
    </source>
</evidence>
<organism evidence="1 2">
    <name type="scientific">Flavilitoribacter nigricans (strain ATCC 23147 / DSM 23189 / NBRC 102662 / NCIMB 1420 / SS-2)</name>
    <name type="common">Lewinella nigricans</name>
    <dbReference type="NCBI Taxonomy" id="1122177"/>
    <lineage>
        <taxon>Bacteria</taxon>
        <taxon>Pseudomonadati</taxon>
        <taxon>Bacteroidota</taxon>
        <taxon>Saprospiria</taxon>
        <taxon>Saprospirales</taxon>
        <taxon>Lewinellaceae</taxon>
        <taxon>Flavilitoribacter</taxon>
    </lineage>
</organism>
<dbReference type="AlphaFoldDB" id="A0A2D0MWR4"/>
<reference evidence="1 2" key="1">
    <citation type="submission" date="2017-10" db="EMBL/GenBank/DDBJ databases">
        <title>The draft genome sequence of Lewinella nigricans NBRC 102662.</title>
        <authorList>
            <person name="Wang K."/>
        </authorList>
    </citation>
    <scope>NUCLEOTIDE SEQUENCE [LARGE SCALE GENOMIC DNA]</scope>
    <source>
        <strain evidence="1 2">NBRC 102662</strain>
    </source>
</reference>
<dbReference type="Proteomes" id="UP000223913">
    <property type="component" value="Unassembled WGS sequence"/>
</dbReference>
<proteinExistence type="predicted"/>
<comment type="caution">
    <text evidence="1">The sequence shown here is derived from an EMBL/GenBank/DDBJ whole genome shotgun (WGS) entry which is preliminary data.</text>
</comment>
<gene>
    <name evidence="1" type="ORF">CRP01_40780</name>
</gene>
<keyword evidence="2" id="KW-1185">Reference proteome</keyword>
<dbReference type="EMBL" id="PDUD01000079">
    <property type="protein sequence ID" value="PHN00722.1"/>
    <property type="molecule type" value="Genomic_DNA"/>
</dbReference>
<name>A0A2D0MWR4_FLAN2</name>
<protein>
    <submittedName>
        <fullName evidence="1">Uncharacterized protein</fullName>
    </submittedName>
</protein>
<sequence length="72" mass="8091">MAQQISPIKFVCYTCKVENTYPAIKGDKKDSAKTVIKRCLNCSTENLIELPDGWSVERTGIIVRGMEPNEND</sequence>
<evidence type="ECO:0000313" key="2">
    <source>
        <dbReference type="Proteomes" id="UP000223913"/>
    </source>
</evidence>
<accession>A0A2D0MWR4</accession>